<feature type="region of interest" description="Disordered" evidence="6">
    <location>
        <begin position="246"/>
        <end position="267"/>
    </location>
</feature>
<evidence type="ECO:0000256" key="5">
    <source>
        <dbReference type="ARBA" id="ARBA00023049"/>
    </source>
</evidence>
<protein>
    <recommendedName>
        <fullName evidence="8">FTP domain-containing protein</fullName>
    </recommendedName>
</protein>
<keyword evidence="4" id="KW-0862">Zinc</keyword>
<dbReference type="Gene3D" id="3.10.170.10">
    <property type="match status" value="1"/>
</dbReference>
<dbReference type="GO" id="GO:0006508">
    <property type="term" value="P:proteolysis"/>
    <property type="evidence" value="ECO:0007669"/>
    <property type="project" value="UniProtKB-KW"/>
</dbReference>
<dbReference type="PANTHER" id="PTHR33794:SF1">
    <property type="entry name" value="BACILLOLYSIN"/>
    <property type="match status" value="1"/>
</dbReference>
<feature type="domain" description="FTP" evidence="8">
    <location>
        <begin position="108"/>
        <end position="149"/>
    </location>
</feature>
<dbReference type="RefSeq" id="WP_263543066.1">
    <property type="nucleotide sequence ID" value="NZ_JAOVZO020000001.1"/>
</dbReference>
<dbReference type="EMBL" id="JAOVZO020000001">
    <property type="protein sequence ID" value="MDC8011194.1"/>
    <property type="molecule type" value="Genomic_DNA"/>
</dbReference>
<keyword evidence="3" id="KW-0378">Hydrolase</keyword>
<organism evidence="9 10">
    <name type="scientific">Tahibacter soli</name>
    <dbReference type="NCBI Taxonomy" id="2983605"/>
    <lineage>
        <taxon>Bacteria</taxon>
        <taxon>Pseudomonadati</taxon>
        <taxon>Pseudomonadota</taxon>
        <taxon>Gammaproteobacteria</taxon>
        <taxon>Lysobacterales</taxon>
        <taxon>Rhodanobacteraceae</taxon>
        <taxon>Tahibacter</taxon>
    </lineage>
</organism>
<feature type="signal peptide" evidence="7">
    <location>
        <begin position="1"/>
        <end position="25"/>
    </location>
</feature>
<evidence type="ECO:0000256" key="6">
    <source>
        <dbReference type="SAM" id="MobiDB-lite"/>
    </source>
</evidence>
<keyword evidence="2" id="KW-0479">Metal-binding</keyword>
<dbReference type="Proteomes" id="UP001139971">
    <property type="component" value="Unassembled WGS sequence"/>
</dbReference>
<evidence type="ECO:0000313" key="10">
    <source>
        <dbReference type="Proteomes" id="UP001139971"/>
    </source>
</evidence>
<evidence type="ECO:0000256" key="3">
    <source>
        <dbReference type="ARBA" id="ARBA00022801"/>
    </source>
</evidence>
<comment type="caution">
    <text evidence="9">The sequence shown here is derived from an EMBL/GenBank/DDBJ whole genome shotgun (WGS) entry which is preliminary data.</text>
</comment>
<gene>
    <name evidence="9" type="ORF">OD750_001395</name>
</gene>
<keyword evidence="10" id="KW-1185">Reference proteome</keyword>
<dbReference type="Pfam" id="PF07504">
    <property type="entry name" value="FTP"/>
    <property type="match status" value="1"/>
</dbReference>
<evidence type="ECO:0000256" key="4">
    <source>
        <dbReference type="ARBA" id="ARBA00022833"/>
    </source>
</evidence>
<keyword evidence="1" id="KW-0645">Protease</keyword>
<evidence type="ECO:0000256" key="7">
    <source>
        <dbReference type="SAM" id="SignalP"/>
    </source>
</evidence>
<dbReference type="PANTHER" id="PTHR33794">
    <property type="entry name" value="BACILLOLYSIN"/>
    <property type="match status" value="1"/>
</dbReference>
<name>A0A9X3YGG1_9GAMM</name>
<sequence length="571" mass="59811">MLKIRILAGALAAALTLVAPGDAVARAAHVIDQAMLVRDALTVGVGDPVVFDRADGQYRADGVPATLFSPDFSARPSTPKAMALEFLAARGATLGLDPQAVANLSVTSERLTDGIGVVRMRQQSQGLPVYGSDIVVSTASDGRVIFVANGVVTDIDTVDPVPSNAPADATRAATTHIGGNARSMHAPQLMLHVADGATRLAWRTSVESADPAIGSWAVLVDAHDGSILRAQSTTYNANGTGTVFKPDPLSSARASASDPGYGDNGNADSPQFTAQLFPVTLRDITLASGQYRLEGPYASCRALEAPSDAACPTGASSDFSVTRSALTFDAVNIYYHLDTYMRYVNVTLGITAMPTRYYSGGVRYDPHAESGADNSRYSGGNLYFGEGGVNDGQDADVIIHELGHGIHDWVTNGNLSQSQGLSEGVGDYLAQGYSRDFPNQWVATDAAYHWVFNFDGHAPGLWAGRATNWHTNHSYPGNIGSGIHQQGQYFASCSIVARDALGGMAMDKAVLVGLSMTNGSSNQKAAAQAIINAAAEQGTNVAPIAAAYNTSCNYAVTVPVSDVIFKNGFEP</sequence>
<dbReference type="InterPro" id="IPR011096">
    <property type="entry name" value="FTP_domain"/>
</dbReference>
<proteinExistence type="predicted"/>
<dbReference type="Gene3D" id="3.10.450.490">
    <property type="match status" value="1"/>
</dbReference>
<dbReference type="SUPFAM" id="SSF55486">
    <property type="entry name" value="Metalloproteases ('zincins'), catalytic domain"/>
    <property type="match status" value="1"/>
</dbReference>
<keyword evidence="7" id="KW-0732">Signal</keyword>
<dbReference type="GO" id="GO:0046872">
    <property type="term" value="F:metal ion binding"/>
    <property type="evidence" value="ECO:0007669"/>
    <property type="project" value="UniProtKB-KW"/>
</dbReference>
<reference evidence="9" key="1">
    <citation type="submission" date="2023-02" db="EMBL/GenBank/DDBJ databases">
        <title>Tahibacter soli sp. nov. isolated from soil.</title>
        <authorList>
            <person name="Baek J.H."/>
            <person name="Lee J.K."/>
            <person name="Choi D.G."/>
            <person name="Jeon C.O."/>
        </authorList>
    </citation>
    <scope>NUCLEOTIDE SEQUENCE</scope>
    <source>
        <strain evidence="9">BL</strain>
    </source>
</reference>
<feature type="chain" id="PRO_5040853150" description="FTP domain-containing protein" evidence="7">
    <location>
        <begin position="26"/>
        <end position="571"/>
    </location>
</feature>
<dbReference type="AlphaFoldDB" id="A0A9X3YGG1"/>
<evidence type="ECO:0000256" key="2">
    <source>
        <dbReference type="ARBA" id="ARBA00022723"/>
    </source>
</evidence>
<dbReference type="GO" id="GO:0008237">
    <property type="term" value="F:metallopeptidase activity"/>
    <property type="evidence" value="ECO:0007669"/>
    <property type="project" value="UniProtKB-KW"/>
</dbReference>
<accession>A0A9X3YGG1</accession>
<keyword evidence="5" id="KW-0482">Metalloprotease</keyword>
<evidence type="ECO:0000313" key="9">
    <source>
        <dbReference type="EMBL" id="MDC8011194.1"/>
    </source>
</evidence>
<evidence type="ECO:0000259" key="8">
    <source>
        <dbReference type="Pfam" id="PF07504"/>
    </source>
</evidence>
<dbReference type="InterPro" id="IPR050728">
    <property type="entry name" value="Zinc_Metalloprotease_M4"/>
</dbReference>
<evidence type="ECO:0000256" key="1">
    <source>
        <dbReference type="ARBA" id="ARBA00022670"/>
    </source>
</evidence>